<dbReference type="Gene3D" id="1.10.10.10">
    <property type="entry name" value="Winged helix-like DNA-binding domain superfamily/Winged helix DNA-binding domain"/>
    <property type="match status" value="1"/>
</dbReference>
<dbReference type="InterPro" id="IPR036390">
    <property type="entry name" value="WH_DNA-bd_sf"/>
</dbReference>
<dbReference type="PANTHER" id="PTHR33164">
    <property type="entry name" value="TRANSCRIPTIONAL REGULATOR, MARR FAMILY"/>
    <property type="match status" value="1"/>
</dbReference>
<dbReference type="Pfam" id="PF01047">
    <property type="entry name" value="MarR"/>
    <property type="match status" value="1"/>
</dbReference>
<dbReference type="EMBL" id="QUSW01000001">
    <property type="protein sequence ID" value="RQP26575.1"/>
    <property type="molecule type" value="Genomic_DNA"/>
</dbReference>
<name>A0A3N7K6S6_9BURK</name>
<evidence type="ECO:0000313" key="2">
    <source>
        <dbReference type="EMBL" id="RQP26575.1"/>
    </source>
</evidence>
<gene>
    <name evidence="2" type="ORF">DZC73_06110</name>
</gene>
<dbReference type="InterPro" id="IPR039422">
    <property type="entry name" value="MarR/SlyA-like"/>
</dbReference>
<dbReference type="OrthoDB" id="9806864at2"/>
<dbReference type="InterPro" id="IPR036388">
    <property type="entry name" value="WH-like_DNA-bd_sf"/>
</dbReference>
<dbReference type="GO" id="GO:0003700">
    <property type="term" value="F:DNA-binding transcription factor activity"/>
    <property type="evidence" value="ECO:0007669"/>
    <property type="project" value="InterPro"/>
</dbReference>
<dbReference type="AlphaFoldDB" id="A0A3N7K6S6"/>
<proteinExistence type="predicted"/>
<reference evidence="2 3" key="2">
    <citation type="submission" date="2018-12" db="EMBL/GenBank/DDBJ databases">
        <title>Rhizobacter gummiphilus sp. nov., a rubber-degrading bacterium isolated from the soil of a botanical garden in Japan.</title>
        <authorList>
            <person name="Shunsuke S.S."/>
        </authorList>
    </citation>
    <scope>NUCLEOTIDE SEQUENCE [LARGE SCALE GENOMIC DNA]</scope>
    <source>
        <strain evidence="2 3">S-16</strain>
    </source>
</reference>
<protein>
    <submittedName>
        <fullName evidence="2">MarR family transcriptional regulator</fullName>
    </submittedName>
</protein>
<feature type="domain" description="HTH marR-type" evidence="1">
    <location>
        <begin position="23"/>
        <end position="156"/>
    </location>
</feature>
<dbReference type="RefSeq" id="WP_124539264.1">
    <property type="nucleotide sequence ID" value="NZ_QUSW01000001.1"/>
</dbReference>
<dbReference type="SUPFAM" id="SSF46785">
    <property type="entry name" value="Winged helix' DNA-binding domain"/>
    <property type="match status" value="1"/>
</dbReference>
<dbReference type="Proteomes" id="UP000267464">
    <property type="component" value="Unassembled WGS sequence"/>
</dbReference>
<evidence type="ECO:0000313" key="3">
    <source>
        <dbReference type="Proteomes" id="UP000267464"/>
    </source>
</evidence>
<comment type="caution">
    <text evidence="2">The sequence shown here is derived from an EMBL/GenBank/DDBJ whole genome shotgun (WGS) entry which is preliminary data.</text>
</comment>
<evidence type="ECO:0000259" key="1">
    <source>
        <dbReference type="PROSITE" id="PS50995"/>
    </source>
</evidence>
<dbReference type="PANTHER" id="PTHR33164:SF43">
    <property type="entry name" value="HTH-TYPE TRANSCRIPTIONAL REPRESSOR YETL"/>
    <property type="match status" value="1"/>
</dbReference>
<dbReference type="PROSITE" id="PS50995">
    <property type="entry name" value="HTH_MARR_2"/>
    <property type="match status" value="1"/>
</dbReference>
<dbReference type="InterPro" id="IPR000835">
    <property type="entry name" value="HTH_MarR-typ"/>
</dbReference>
<dbReference type="PRINTS" id="PR00598">
    <property type="entry name" value="HTHMARR"/>
</dbReference>
<sequence>MPQKKPTRPDATPAGRLVEARLHHVMGYQLAQATIATTLVYMREVGDPFELRPVEYTILSLINENPDGSAAQLAQALSVTAPNITMWIDKLEGRGLVQRTRSETDKRAQHLRLTDKGATLVTQATEKLLLGEREAFAHLSEGERTILIELLHKVALTRPARKG</sequence>
<keyword evidence="3" id="KW-1185">Reference proteome</keyword>
<organism evidence="2 3">
    <name type="scientific">Piscinibacter terrae</name>
    <dbReference type="NCBI Taxonomy" id="2496871"/>
    <lineage>
        <taxon>Bacteria</taxon>
        <taxon>Pseudomonadati</taxon>
        <taxon>Pseudomonadota</taxon>
        <taxon>Betaproteobacteria</taxon>
        <taxon>Burkholderiales</taxon>
        <taxon>Sphaerotilaceae</taxon>
        <taxon>Piscinibacter</taxon>
    </lineage>
</organism>
<reference evidence="2 3" key="1">
    <citation type="submission" date="2018-08" db="EMBL/GenBank/DDBJ databases">
        <authorList>
            <person name="Khan S.A."/>
            <person name="Jeon C.O."/>
            <person name="Chun B.H."/>
            <person name="Jeong S.E."/>
        </authorList>
    </citation>
    <scope>NUCLEOTIDE SEQUENCE [LARGE SCALE GENOMIC DNA]</scope>
    <source>
        <strain evidence="2 3">S-16</strain>
    </source>
</reference>
<accession>A0A3N7K6S6</accession>
<dbReference type="SMART" id="SM00347">
    <property type="entry name" value="HTH_MARR"/>
    <property type="match status" value="1"/>
</dbReference>
<dbReference type="GO" id="GO:0006950">
    <property type="term" value="P:response to stress"/>
    <property type="evidence" value="ECO:0007669"/>
    <property type="project" value="TreeGrafter"/>
</dbReference>